<feature type="non-terminal residue" evidence="1">
    <location>
        <position position="1"/>
    </location>
</feature>
<protein>
    <submittedName>
        <fullName evidence="1">Uncharacterized protein</fullName>
    </submittedName>
</protein>
<proteinExistence type="predicted"/>
<dbReference type="EMBL" id="REGN01012003">
    <property type="protein sequence ID" value="RMZ96636.1"/>
    <property type="molecule type" value="Genomic_DNA"/>
</dbReference>
<gene>
    <name evidence="1" type="ORF">BpHYR1_039100</name>
</gene>
<reference evidence="1 2" key="1">
    <citation type="journal article" date="2018" name="Sci. Rep.">
        <title>Genomic signatures of local adaptation to the degree of environmental predictability in rotifers.</title>
        <authorList>
            <person name="Franch-Gras L."/>
            <person name="Hahn C."/>
            <person name="Garcia-Roger E.M."/>
            <person name="Carmona M.J."/>
            <person name="Serra M."/>
            <person name="Gomez A."/>
        </authorList>
    </citation>
    <scope>NUCLEOTIDE SEQUENCE [LARGE SCALE GENOMIC DNA]</scope>
    <source>
        <strain evidence="1">HYR1</strain>
    </source>
</reference>
<keyword evidence="2" id="KW-1185">Reference proteome</keyword>
<organism evidence="1 2">
    <name type="scientific">Brachionus plicatilis</name>
    <name type="common">Marine rotifer</name>
    <name type="synonym">Brachionus muelleri</name>
    <dbReference type="NCBI Taxonomy" id="10195"/>
    <lineage>
        <taxon>Eukaryota</taxon>
        <taxon>Metazoa</taxon>
        <taxon>Spiralia</taxon>
        <taxon>Gnathifera</taxon>
        <taxon>Rotifera</taxon>
        <taxon>Eurotatoria</taxon>
        <taxon>Monogononta</taxon>
        <taxon>Pseudotrocha</taxon>
        <taxon>Ploima</taxon>
        <taxon>Brachionidae</taxon>
        <taxon>Brachionus</taxon>
    </lineage>
</organism>
<name>A0A3M7PC05_BRAPC</name>
<dbReference type="Proteomes" id="UP000276133">
    <property type="component" value="Unassembled WGS sequence"/>
</dbReference>
<comment type="caution">
    <text evidence="1">The sequence shown here is derived from an EMBL/GenBank/DDBJ whole genome shotgun (WGS) entry which is preliminary data.</text>
</comment>
<accession>A0A3M7PC05</accession>
<dbReference type="AlphaFoldDB" id="A0A3M7PC05"/>
<evidence type="ECO:0000313" key="1">
    <source>
        <dbReference type="EMBL" id="RMZ96636.1"/>
    </source>
</evidence>
<sequence length="60" mass="7130">NRKYNIIIIKGKNIFLFLDVLRNLRFLRTKNILNVGEIIMESFLINPNKLHDYIASQNIN</sequence>
<evidence type="ECO:0000313" key="2">
    <source>
        <dbReference type="Proteomes" id="UP000276133"/>
    </source>
</evidence>